<protein>
    <submittedName>
        <fullName evidence="1">FkbH-like protein</fullName>
    </submittedName>
</protein>
<dbReference type="InterPro" id="IPR016181">
    <property type="entry name" value="Acyl_CoA_acyltransferase"/>
</dbReference>
<dbReference type="OrthoDB" id="323926at2"/>
<dbReference type="Gene3D" id="3.40.50.1000">
    <property type="entry name" value="HAD superfamily/HAD-like"/>
    <property type="match status" value="1"/>
</dbReference>
<dbReference type="NCBIfam" id="TIGR01681">
    <property type="entry name" value="HAD-SF-IIIC"/>
    <property type="match status" value="1"/>
</dbReference>
<dbReference type="SUPFAM" id="SSF56784">
    <property type="entry name" value="HAD-like"/>
    <property type="match status" value="1"/>
</dbReference>
<dbReference type="Proteomes" id="UP000011863">
    <property type="component" value="Chromosome"/>
</dbReference>
<dbReference type="NCBIfam" id="TIGR01686">
    <property type="entry name" value="FkbH"/>
    <property type="match status" value="1"/>
</dbReference>
<dbReference type="InterPro" id="IPR010033">
    <property type="entry name" value="HAD_SF_ppase_IIIC"/>
</dbReference>
<keyword evidence="2" id="KW-1185">Reference proteome</keyword>
<dbReference type="SUPFAM" id="SSF55729">
    <property type="entry name" value="Acyl-CoA N-acyltransferases (Nat)"/>
    <property type="match status" value="1"/>
</dbReference>
<evidence type="ECO:0000313" key="2">
    <source>
        <dbReference type="Proteomes" id="UP000011863"/>
    </source>
</evidence>
<dbReference type="InterPro" id="IPR010037">
    <property type="entry name" value="FkbH_domain"/>
</dbReference>
<dbReference type="EMBL" id="AP012057">
    <property type="protein sequence ID" value="BAN01772.1"/>
    <property type="molecule type" value="Genomic_DNA"/>
</dbReference>
<sequence>MGQADDELAARRSRVDVLIADGDIAGARRELEQIWTLKPGAASAGFIEQRQHVLVDADRPHMIKVGIVRSFTVEPLLPLLRAAAALHGVGMEVDVGGFNTYAQDLYAPEQSVLAGQSFDAVIVATQTRDVAPDLWNDFALLHADAVDAAVERVTNEFRSMLRTFRDASSAHLIVHSLEVPIHAAAGIADRRSASGQARAIRRINDELDEIASELSGVSVLDIGSIISRVGSHAWFDASKWRAMKMPIRPAAMIHLVDEWLRHLFPATGAVAKAVVVDLDNTLWGGVIGEVGTDGIDLGEDSLRGLGYREFQRTLRDIRSRGILLAVCSKNNESDALDVLERHPWMVLRTDDFSTIRSNWNSKADNLVSIADELDIGVDSLLFVDDNPAECDEVRRRLPEVTVVELSAPPSATSNPLIGHPRLERISLTDDDRRRAEMYEQQRERRAARHDAISFDDYLASLDMRITLAACGNNDVERVAQLTQKTNQFNVTTRRYSVPEMDRLAADPDVDITVVRAADRFGDHGIVGVSIVRHLGAVAHIDTLLLSCRVIGRGIEHAMVARTATRAWAVGAEHLEGVFIPTAKNAPAAQLFEQSGFAATTNPGAEPSGEHWRLDRGSVVTTPSWLSVTNLEEAE</sequence>
<dbReference type="InterPro" id="IPR036412">
    <property type="entry name" value="HAD-like_sf"/>
</dbReference>
<dbReference type="InterPro" id="IPR023214">
    <property type="entry name" value="HAD_sf"/>
</dbReference>
<dbReference type="Gene3D" id="3.40.50.1110">
    <property type="entry name" value="SGNH hydrolase"/>
    <property type="match status" value="1"/>
</dbReference>
<dbReference type="RefSeq" id="WP_015441019.1">
    <property type="nucleotide sequence ID" value="NC_020520.1"/>
</dbReference>
<dbReference type="AlphaFoldDB" id="A0A6C7E6S2"/>
<name>A0A6C7E6S2_ILUCY</name>
<dbReference type="Gene3D" id="3.40.630.30">
    <property type="match status" value="1"/>
</dbReference>
<dbReference type="KEGG" id="aym:YM304_14580"/>
<dbReference type="InterPro" id="IPR036514">
    <property type="entry name" value="SGNH_hydro_sf"/>
</dbReference>
<evidence type="ECO:0000313" key="1">
    <source>
        <dbReference type="EMBL" id="BAN01772.1"/>
    </source>
</evidence>
<accession>A0A6C7E6S2</accession>
<organism evidence="1 2">
    <name type="scientific">Ilumatobacter coccineus (strain NBRC 103263 / KCTC 29153 / YM16-304)</name>
    <dbReference type="NCBI Taxonomy" id="1313172"/>
    <lineage>
        <taxon>Bacteria</taxon>
        <taxon>Bacillati</taxon>
        <taxon>Actinomycetota</taxon>
        <taxon>Acidimicrobiia</taxon>
        <taxon>Acidimicrobiales</taxon>
        <taxon>Ilumatobacteraceae</taxon>
        <taxon>Ilumatobacter</taxon>
    </lineage>
</organism>
<gene>
    <name evidence="1" type="ORF">YM304_14580</name>
</gene>
<reference evidence="1 2" key="1">
    <citation type="journal article" date="2013" name="Int. J. Syst. Evol. Microbiol.">
        <title>Ilumatobacter nonamiense sp. nov. and Ilumatobacter coccineum sp. nov., isolated from seashore sand.</title>
        <authorList>
            <person name="Matsumoto A."/>
            <person name="Kasai H."/>
            <person name="Matsuo Y."/>
            <person name="Shizuri Y."/>
            <person name="Ichikawa N."/>
            <person name="Fujita N."/>
            <person name="Omura S."/>
            <person name="Takahashi Y."/>
        </authorList>
    </citation>
    <scope>NUCLEOTIDE SEQUENCE [LARGE SCALE GENOMIC DNA]</scope>
    <source>
        <strain evidence="2">NBRC 103263 / KCTC 29153 / YM16-304</strain>
    </source>
</reference>
<proteinExistence type="predicted"/>